<comment type="subcellular location">
    <subcellularLocation>
        <location evidence="1">Membrane</location>
        <topology evidence="1">Multi-pass membrane protein</topology>
    </subcellularLocation>
</comment>
<dbReference type="GO" id="GO:0016020">
    <property type="term" value="C:membrane"/>
    <property type="evidence" value="ECO:0007669"/>
    <property type="project" value="UniProtKB-SubCell"/>
</dbReference>
<feature type="transmembrane region" description="Helical" evidence="8">
    <location>
        <begin position="612"/>
        <end position="630"/>
    </location>
</feature>
<feature type="transmembrane region" description="Helical" evidence="8">
    <location>
        <begin position="477"/>
        <end position="497"/>
    </location>
</feature>
<evidence type="ECO:0000256" key="8">
    <source>
        <dbReference type="SAM" id="Phobius"/>
    </source>
</evidence>
<evidence type="ECO:0000256" key="6">
    <source>
        <dbReference type="ARBA" id="ARBA00023136"/>
    </source>
</evidence>
<name>A0A8K0TPG0_9PEZI</name>
<reference evidence="10" key="1">
    <citation type="journal article" date="2021" name="Nat. Commun.">
        <title>Genetic determinants of endophytism in the Arabidopsis root mycobiome.</title>
        <authorList>
            <person name="Mesny F."/>
            <person name="Miyauchi S."/>
            <person name="Thiergart T."/>
            <person name="Pickel B."/>
            <person name="Atanasova L."/>
            <person name="Karlsson M."/>
            <person name="Huettel B."/>
            <person name="Barry K.W."/>
            <person name="Haridas S."/>
            <person name="Chen C."/>
            <person name="Bauer D."/>
            <person name="Andreopoulos W."/>
            <person name="Pangilinan J."/>
            <person name="LaButti K."/>
            <person name="Riley R."/>
            <person name="Lipzen A."/>
            <person name="Clum A."/>
            <person name="Drula E."/>
            <person name="Henrissat B."/>
            <person name="Kohler A."/>
            <person name="Grigoriev I.V."/>
            <person name="Martin F.M."/>
            <person name="Hacquard S."/>
        </authorList>
    </citation>
    <scope>NUCLEOTIDE SEQUENCE</scope>
    <source>
        <strain evidence="10">MPI-CAGE-AT-0016</strain>
    </source>
</reference>
<feature type="transmembrane region" description="Helical" evidence="8">
    <location>
        <begin position="273"/>
        <end position="296"/>
    </location>
</feature>
<organism evidence="10 11">
    <name type="scientific">Plectosphaerella cucumerina</name>
    <dbReference type="NCBI Taxonomy" id="40658"/>
    <lineage>
        <taxon>Eukaryota</taxon>
        <taxon>Fungi</taxon>
        <taxon>Dikarya</taxon>
        <taxon>Ascomycota</taxon>
        <taxon>Pezizomycotina</taxon>
        <taxon>Sordariomycetes</taxon>
        <taxon>Hypocreomycetidae</taxon>
        <taxon>Glomerellales</taxon>
        <taxon>Plectosphaerellaceae</taxon>
        <taxon>Plectosphaerella</taxon>
    </lineage>
</organism>
<keyword evidence="11" id="KW-1185">Reference proteome</keyword>
<sequence>MEGRHMAAAGDSTTRQVVFGLGRLLEREECKFDQLELNSNNKKHSPFNLTYHGVELRQYWAPHLEIDLERDRLEYELLQFHDEILDPKPIETQKSAALVMLGVGAWFAKADQEGNATQMEQYNSALTKASDLLGKWQPYDFITAPMDPIDGVGNLVVFAPPAGPYSNVTKPNQRAQQKAFAKGMVFGLQKWLHDTQEEWNFPLSWAFPELIMQDNKTIVDPEGTGYHVIDIVAETKANILLNLRCNAKLDRMRGYPYNRTCCTDYGVKPLVQLVLVHLGLAYLLACVVLEIFTLAISRRDDGEDGLTTRWPIFSIETGAFVLALLMSYYADRTQLMAKGEKVYLLCDFFLLCAPYVALALVTIRRSAPASSAFKGDEVGPTPAPAQPLLSRDQTEEWKGWMQFVILAYHWSGASKSMGVYILIRVIVAAYLFQTGWGHTTFFLVKADFSFHRAAAVLLRLNLLSLSLAYFMNTDYMFYYFSPLVSFWFIIVYFTMRVGHERYNADTQLLLAKIFLSAALVGGIVLATPLAECIFWVLRTFCNIRWNLEGWEFRVGLDLFVVYAGMLAAVAYLRCNVIPGRALRFSAATLGLCAMAAYGGLADKIPLREYQRWHPYVSIVPILGFIAVRNVSATVRNYHSMGMAWLGRCSLETYTLQFHLFLAADTKGVLLIDLFRGGDGSLIGDRWRSLLIVVPVFLWISSAAATATANLVKILTAEVPSNNPPQLLVNDNECVDEEDGEVYDPSAGLLQRCRDAVPRFREHIPSARSVFFSVQMRVVVLLGCMWLLNILSPAYNTMPIPDGFTPHRAEESAVPT</sequence>
<feature type="transmembrane region" description="Helical" evidence="8">
    <location>
        <begin position="308"/>
        <end position="330"/>
    </location>
</feature>
<evidence type="ECO:0000259" key="9">
    <source>
        <dbReference type="Pfam" id="PF07779"/>
    </source>
</evidence>
<evidence type="ECO:0000256" key="1">
    <source>
        <dbReference type="ARBA" id="ARBA00004141"/>
    </source>
</evidence>
<feature type="domain" description="Cas1p 10 TM acyl transferase" evidence="9">
    <location>
        <begin position="257"/>
        <end position="717"/>
    </location>
</feature>
<keyword evidence="5 8" id="KW-1133">Transmembrane helix</keyword>
<feature type="transmembrane region" description="Helical" evidence="8">
    <location>
        <begin position="769"/>
        <end position="790"/>
    </location>
</feature>
<feature type="transmembrane region" description="Helical" evidence="8">
    <location>
        <begin position="342"/>
        <end position="363"/>
    </location>
</feature>
<comment type="caution">
    <text evidence="10">The sequence shown here is derived from an EMBL/GenBank/DDBJ whole genome shotgun (WGS) entry which is preliminary data.</text>
</comment>
<dbReference type="AlphaFoldDB" id="A0A8K0TPG0"/>
<evidence type="ECO:0000256" key="4">
    <source>
        <dbReference type="ARBA" id="ARBA00022692"/>
    </source>
</evidence>
<evidence type="ECO:0000313" key="11">
    <source>
        <dbReference type="Proteomes" id="UP000813385"/>
    </source>
</evidence>
<gene>
    <name evidence="10" type="ORF">B0T11DRAFT_269463</name>
</gene>
<evidence type="ECO:0000313" key="10">
    <source>
        <dbReference type="EMBL" id="KAH7374967.1"/>
    </source>
</evidence>
<dbReference type="Pfam" id="PF07779">
    <property type="entry name" value="Cas1_AcylT"/>
    <property type="match status" value="1"/>
</dbReference>
<evidence type="ECO:0000256" key="7">
    <source>
        <dbReference type="ARBA" id="ARBA00023180"/>
    </source>
</evidence>
<feature type="transmembrane region" description="Helical" evidence="8">
    <location>
        <begin position="581"/>
        <end position="600"/>
    </location>
</feature>
<keyword evidence="4 8" id="KW-0812">Transmembrane</keyword>
<evidence type="ECO:0000256" key="2">
    <source>
        <dbReference type="ARBA" id="ARBA00010666"/>
    </source>
</evidence>
<dbReference type="GO" id="GO:0016740">
    <property type="term" value="F:transferase activity"/>
    <property type="evidence" value="ECO:0007669"/>
    <property type="project" value="UniProtKB-KW"/>
</dbReference>
<keyword evidence="3" id="KW-0808">Transferase</keyword>
<dbReference type="PANTHER" id="PTHR13533">
    <property type="entry name" value="N-ACETYLNEURAMINATE 9-O-ACETYLTRANSFERASE"/>
    <property type="match status" value="1"/>
</dbReference>
<protein>
    <submittedName>
        <fullName evidence="10">CAS1 domain-containing protein</fullName>
    </submittedName>
</protein>
<dbReference type="PANTHER" id="PTHR13533:SF1">
    <property type="entry name" value="N-ACETYLNEURAMINATE 9-O-ACETYLTRANSFERASE"/>
    <property type="match status" value="1"/>
</dbReference>
<dbReference type="GO" id="GO:0005975">
    <property type="term" value="P:carbohydrate metabolic process"/>
    <property type="evidence" value="ECO:0007669"/>
    <property type="project" value="UniProtKB-ARBA"/>
</dbReference>
<dbReference type="OrthoDB" id="1932925at2759"/>
<dbReference type="Proteomes" id="UP000813385">
    <property type="component" value="Unassembled WGS sequence"/>
</dbReference>
<evidence type="ECO:0000256" key="5">
    <source>
        <dbReference type="ARBA" id="ARBA00022989"/>
    </source>
</evidence>
<keyword evidence="6 8" id="KW-0472">Membrane</keyword>
<keyword evidence="7" id="KW-0325">Glycoprotein</keyword>
<accession>A0A8K0TPG0</accession>
<feature type="transmembrane region" description="Helical" evidence="8">
    <location>
        <begin position="407"/>
        <end position="432"/>
    </location>
</feature>
<feature type="transmembrane region" description="Helical" evidence="8">
    <location>
        <begin position="556"/>
        <end position="574"/>
    </location>
</feature>
<proteinExistence type="inferred from homology"/>
<evidence type="ECO:0000256" key="3">
    <source>
        <dbReference type="ARBA" id="ARBA00022679"/>
    </source>
</evidence>
<dbReference type="EMBL" id="JAGPXD010000001">
    <property type="protein sequence ID" value="KAH7374967.1"/>
    <property type="molecule type" value="Genomic_DNA"/>
</dbReference>
<dbReference type="InterPro" id="IPR012419">
    <property type="entry name" value="Cas1_AcylTrans_dom"/>
</dbReference>
<feature type="transmembrane region" description="Helical" evidence="8">
    <location>
        <begin position="509"/>
        <end position="536"/>
    </location>
</feature>
<feature type="transmembrane region" description="Helical" evidence="8">
    <location>
        <begin position="453"/>
        <end position="471"/>
    </location>
</feature>
<comment type="similarity">
    <text evidence="2">Belongs to the PC-esterase family. CASD1 subfamily.</text>
</comment>
<dbReference type="GO" id="GO:0005794">
    <property type="term" value="C:Golgi apparatus"/>
    <property type="evidence" value="ECO:0007669"/>
    <property type="project" value="UniProtKB-ARBA"/>
</dbReference>